<evidence type="ECO:0000313" key="11">
    <source>
        <dbReference type="EMBL" id="RAK09461.1"/>
    </source>
</evidence>
<dbReference type="RefSeq" id="WP_111551287.1">
    <property type="nucleotide sequence ID" value="NZ_LIGK01000063.1"/>
</dbReference>
<dbReference type="OrthoDB" id="5523448at2"/>
<sequence length="134" mass="13985">MKIKAIATLLCAAALPATADEAPRVDTTGWFENPSKLDQVEGEDIYNAICAACHMPNGKGAVGAGMYPALAGNENLLGADYPIYVIVNGLRGMPALGGQLDDEQVAAVVNYIRTGFGNEWSEDPATAETVAASR</sequence>
<keyword evidence="6" id="KW-0249">Electron transport</keyword>
<dbReference type="PROSITE" id="PS51007">
    <property type="entry name" value="CYTC"/>
    <property type="match status" value="1"/>
</dbReference>
<name>A0A327XMP4_9RHOB</name>
<feature type="domain" description="Cytochrome c" evidence="10">
    <location>
        <begin position="37"/>
        <end position="116"/>
    </location>
</feature>
<dbReference type="AlphaFoldDB" id="A0A327XMP4"/>
<evidence type="ECO:0000256" key="9">
    <source>
        <dbReference type="SAM" id="SignalP"/>
    </source>
</evidence>
<evidence type="ECO:0000256" key="8">
    <source>
        <dbReference type="PROSITE-ProRule" id="PRU00433"/>
    </source>
</evidence>
<dbReference type="GO" id="GO:0005506">
    <property type="term" value="F:iron ion binding"/>
    <property type="evidence" value="ECO:0007669"/>
    <property type="project" value="InterPro"/>
</dbReference>
<comment type="cofactor">
    <cofactor evidence="1">
        <name>heme c</name>
        <dbReference type="ChEBI" id="CHEBI:61717"/>
    </cofactor>
</comment>
<evidence type="ECO:0000256" key="6">
    <source>
        <dbReference type="ARBA" id="ARBA00022982"/>
    </source>
</evidence>
<dbReference type="PANTHER" id="PTHR35008:SF4">
    <property type="entry name" value="BLL4482 PROTEIN"/>
    <property type="match status" value="1"/>
</dbReference>
<dbReference type="InterPro" id="IPR008168">
    <property type="entry name" value="Cyt_C_IC"/>
</dbReference>
<gene>
    <name evidence="11" type="ORF">ATI53_106813</name>
</gene>
<keyword evidence="12" id="KW-1185">Reference proteome</keyword>
<keyword evidence="7 8" id="KW-0408">Iron</keyword>
<evidence type="ECO:0000313" key="12">
    <source>
        <dbReference type="Proteomes" id="UP000249165"/>
    </source>
</evidence>
<dbReference type="Proteomes" id="UP000249165">
    <property type="component" value="Unassembled WGS sequence"/>
</dbReference>
<dbReference type="PRINTS" id="PR00605">
    <property type="entry name" value="CYTCHROMECIC"/>
</dbReference>
<feature type="chain" id="PRO_5016250404" evidence="9">
    <location>
        <begin position="20"/>
        <end position="134"/>
    </location>
</feature>
<dbReference type="GO" id="GO:0009055">
    <property type="term" value="F:electron transfer activity"/>
    <property type="evidence" value="ECO:0007669"/>
    <property type="project" value="InterPro"/>
</dbReference>
<keyword evidence="2" id="KW-0813">Transport</keyword>
<evidence type="ECO:0000256" key="1">
    <source>
        <dbReference type="ARBA" id="ARBA00001926"/>
    </source>
</evidence>
<evidence type="ECO:0000259" key="10">
    <source>
        <dbReference type="PROSITE" id="PS51007"/>
    </source>
</evidence>
<keyword evidence="5 8" id="KW-0479">Metal-binding</keyword>
<organism evidence="11 12">
    <name type="scientific">Salipiger aestuarii</name>
    <dbReference type="NCBI Taxonomy" id="568098"/>
    <lineage>
        <taxon>Bacteria</taxon>
        <taxon>Pseudomonadati</taxon>
        <taxon>Pseudomonadota</taxon>
        <taxon>Alphaproteobacteria</taxon>
        <taxon>Rhodobacterales</taxon>
        <taxon>Roseobacteraceae</taxon>
        <taxon>Salipiger</taxon>
    </lineage>
</organism>
<dbReference type="InterPro" id="IPR051459">
    <property type="entry name" value="Cytochrome_c-type_DH"/>
</dbReference>
<dbReference type="InterPro" id="IPR036909">
    <property type="entry name" value="Cyt_c-like_dom_sf"/>
</dbReference>
<evidence type="ECO:0000256" key="4">
    <source>
        <dbReference type="ARBA" id="ARBA00022660"/>
    </source>
</evidence>
<reference evidence="11 12" key="1">
    <citation type="submission" date="2018-06" db="EMBL/GenBank/DDBJ databases">
        <title>Genomic Encyclopedia of Archaeal and Bacterial Type Strains, Phase II (KMG-II): from individual species to whole genera.</title>
        <authorList>
            <person name="Goeker M."/>
        </authorList>
    </citation>
    <scope>NUCLEOTIDE SEQUENCE [LARGE SCALE GENOMIC DNA]</scope>
    <source>
        <strain evidence="11 12">DSM 22011</strain>
    </source>
</reference>
<dbReference type="PANTHER" id="PTHR35008">
    <property type="entry name" value="BLL4482 PROTEIN-RELATED"/>
    <property type="match status" value="1"/>
</dbReference>
<dbReference type="GO" id="GO:0020037">
    <property type="term" value="F:heme binding"/>
    <property type="evidence" value="ECO:0007669"/>
    <property type="project" value="InterPro"/>
</dbReference>
<keyword evidence="9" id="KW-0732">Signal</keyword>
<evidence type="ECO:0000256" key="7">
    <source>
        <dbReference type="ARBA" id="ARBA00023004"/>
    </source>
</evidence>
<dbReference type="Pfam" id="PF13442">
    <property type="entry name" value="Cytochrome_CBB3"/>
    <property type="match status" value="1"/>
</dbReference>
<feature type="signal peptide" evidence="9">
    <location>
        <begin position="1"/>
        <end position="19"/>
    </location>
</feature>
<evidence type="ECO:0000256" key="3">
    <source>
        <dbReference type="ARBA" id="ARBA00022617"/>
    </source>
</evidence>
<dbReference type="InterPro" id="IPR009056">
    <property type="entry name" value="Cyt_c-like_dom"/>
</dbReference>
<accession>A0A327XMP4</accession>
<comment type="caution">
    <text evidence="11">The sequence shown here is derived from an EMBL/GenBank/DDBJ whole genome shotgun (WGS) entry which is preliminary data.</text>
</comment>
<dbReference type="SUPFAM" id="SSF46626">
    <property type="entry name" value="Cytochrome c"/>
    <property type="match status" value="1"/>
</dbReference>
<dbReference type="EMBL" id="QLMG01000068">
    <property type="protein sequence ID" value="RAK09461.1"/>
    <property type="molecule type" value="Genomic_DNA"/>
</dbReference>
<evidence type="ECO:0000256" key="2">
    <source>
        <dbReference type="ARBA" id="ARBA00022448"/>
    </source>
</evidence>
<keyword evidence="4" id="KW-0679">Respiratory chain</keyword>
<protein>
    <submittedName>
        <fullName evidence="11">Cbb3-type cytochrome c oxidase subunit III</fullName>
    </submittedName>
</protein>
<dbReference type="Gene3D" id="1.10.760.10">
    <property type="entry name" value="Cytochrome c-like domain"/>
    <property type="match status" value="1"/>
</dbReference>
<proteinExistence type="predicted"/>
<evidence type="ECO:0000256" key="5">
    <source>
        <dbReference type="ARBA" id="ARBA00022723"/>
    </source>
</evidence>
<keyword evidence="3 8" id="KW-0349">Heme</keyword>